<organism evidence="2 3">
    <name type="scientific">Panicum hallii var. hallii</name>
    <dbReference type="NCBI Taxonomy" id="1504633"/>
    <lineage>
        <taxon>Eukaryota</taxon>
        <taxon>Viridiplantae</taxon>
        <taxon>Streptophyta</taxon>
        <taxon>Embryophyta</taxon>
        <taxon>Tracheophyta</taxon>
        <taxon>Spermatophyta</taxon>
        <taxon>Magnoliopsida</taxon>
        <taxon>Liliopsida</taxon>
        <taxon>Poales</taxon>
        <taxon>Poaceae</taxon>
        <taxon>PACMAD clade</taxon>
        <taxon>Panicoideae</taxon>
        <taxon>Panicodae</taxon>
        <taxon>Paniceae</taxon>
        <taxon>Panicinae</taxon>
        <taxon>Panicum</taxon>
        <taxon>Panicum sect. Panicum</taxon>
    </lineage>
</organism>
<gene>
    <name evidence="2" type="ORF">GQ55_6G237200</name>
</gene>
<dbReference type="InterPro" id="IPR013187">
    <property type="entry name" value="F-box-assoc_dom_typ3"/>
</dbReference>
<dbReference type="PANTHER" id="PTHR31111:SF133">
    <property type="entry name" value="OS07G0196600 PROTEIN"/>
    <property type="match status" value="1"/>
</dbReference>
<dbReference type="InterPro" id="IPR011043">
    <property type="entry name" value="Gal_Oxase/kelch_b-propeller"/>
</dbReference>
<evidence type="ECO:0000313" key="3">
    <source>
        <dbReference type="Proteomes" id="UP000244336"/>
    </source>
</evidence>
<dbReference type="InterPro" id="IPR017451">
    <property type="entry name" value="F-box-assoc_interact_dom"/>
</dbReference>
<dbReference type="OrthoDB" id="665134at2759"/>
<dbReference type="Proteomes" id="UP000244336">
    <property type="component" value="Chromosome 6"/>
</dbReference>
<keyword evidence="3" id="KW-1185">Reference proteome</keyword>
<accession>A0A2T7D8V3</accession>
<sequence length="199" mass="21034">MELKLQGGAAGYGVSMVGTCNGLLCLYRCHGDVAVVNPVTGEKIAVPLPPKTSGVLTPAAAYSFAYHPATVLYKIVHVPCHGDGGPFDAVNVLTLGDGSWREVPVPVGTSCRLSFGLVSVDGATYWVSNDAHSVMAFDLQDELVAFVAKLPVRGGLGLDLSWHLTTDGRGRLGVVCSHEMKRTRTLKGSKTVVDDEHCL</sequence>
<dbReference type="NCBIfam" id="TIGR01640">
    <property type="entry name" value="F_box_assoc_1"/>
    <property type="match status" value="1"/>
</dbReference>
<proteinExistence type="predicted"/>
<feature type="domain" description="F-box associated beta-propeller type 3" evidence="1">
    <location>
        <begin position="15"/>
        <end position="180"/>
    </location>
</feature>
<dbReference type="PANTHER" id="PTHR31111">
    <property type="entry name" value="BNAA05G37150D PROTEIN-RELATED"/>
    <property type="match status" value="1"/>
</dbReference>
<reference evidence="2 3" key="1">
    <citation type="submission" date="2018-04" db="EMBL/GenBank/DDBJ databases">
        <title>WGS assembly of Panicum hallii var. hallii HAL2.</title>
        <authorList>
            <person name="Lovell J."/>
            <person name="Jenkins J."/>
            <person name="Lowry D."/>
            <person name="Mamidi S."/>
            <person name="Sreedasyam A."/>
            <person name="Weng X."/>
            <person name="Barry K."/>
            <person name="Bonette J."/>
            <person name="Campitelli B."/>
            <person name="Daum C."/>
            <person name="Gordon S."/>
            <person name="Gould B."/>
            <person name="Lipzen A."/>
            <person name="MacQueen A."/>
            <person name="Palacio-Mejia J."/>
            <person name="Plott C."/>
            <person name="Shakirov E."/>
            <person name="Shu S."/>
            <person name="Yoshinaga Y."/>
            <person name="Zane M."/>
            <person name="Rokhsar D."/>
            <person name="Grimwood J."/>
            <person name="Schmutz J."/>
            <person name="Juenger T."/>
        </authorList>
    </citation>
    <scope>NUCLEOTIDE SEQUENCE [LARGE SCALE GENOMIC DNA]</scope>
    <source>
        <strain evidence="3">cv. HAL2</strain>
    </source>
</reference>
<protein>
    <recommendedName>
        <fullName evidence="1">F-box associated beta-propeller type 3 domain-containing protein</fullName>
    </recommendedName>
</protein>
<dbReference type="STRING" id="1504633.A0A2T7D8V3"/>
<dbReference type="AlphaFoldDB" id="A0A2T7D8V3"/>
<evidence type="ECO:0000313" key="2">
    <source>
        <dbReference type="EMBL" id="PUZ52022.1"/>
    </source>
</evidence>
<dbReference type="EMBL" id="CM009754">
    <property type="protein sequence ID" value="PUZ52022.1"/>
    <property type="molecule type" value="Genomic_DNA"/>
</dbReference>
<dbReference type="Gramene" id="PUZ52022">
    <property type="protein sequence ID" value="PUZ52022"/>
    <property type="gene ID" value="GQ55_6G237200"/>
</dbReference>
<dbReference type="Pfam" id="PF08268">
    <property type="entry name" value="FBA_3"/>
    <property type="match status" value="1"/>
</dbReference>
<name>A0A2T7D8V3_9POAL</name>
<dbReference type="SUPFAM" id="SSF50965">
    <property type="entry name" value="Galactose oxidase, central domain"/>
    <property type="match status" value="1"/>
</dbReference>
<evidence type="ECO:0000259" key="1">
    <source>
        <dbReference type="Pfam" id="PF08268"/>
    </source>
</evidence>